<keyword evidence="2" id="KW-1185">Reference proteome</keyword>
<evidence type="ECO:0000313" key="2">
    <source>
        <dbReference type="Proteomes" id="UP000324222"/>
    </source>
</evidence>
<sequence length="66" mass="7247">MVVVVVVVVVVLATAGVASVWWRSVKPFQWRCCTECLRSAHLVHCTHPSQDCTPAIPSDDIAETLE</sequence>
<reference evidence="1 2" key="1">
    <citation type="submission" date="2019-05" db="EMBL/GenBank/DDBJ databases">
        <title>Another draft genome of Portunus trituberculatus and its Hox gene families provides insights of decapod evolution.</title>
        <authorList>
            <person name="Jeong J.-H."/>
            <person name="Song I."/>
            <person name="Kim S."/>
            <person name="Choi T."/>
            <person name="Kim D."/>
            <person name="Ryu S."/>
            <person name="Kim W."/>
        </authorList>
    </citation>
    <scope>NUCLEOTIDE SEQUENCE [LARGE SCALE GENOMIC DNA]</scope>
    <source>
        <tissue evidence="1">Muscle</tissue>
    </source>
</reference>
<name>A0A5B7JSJ3_PORTR</name>
<organism evidence="1 2">
    <name type="scientific">Portunus trituberculatus</name>
    <name type="common">Swimming crab</name>
    <name type="synonym">Neptunus trituberculatus</name>
    <dbReference type="NCBI Taxonomy" id="210409"/>
    <lineage>
        <taxon>Eukaryota</taxon>
        <taxon>Metazoa</taxon>
        <taxon>Ecdysozoa</taxon>
        <taxon>Arthropoda</taxon>
        <taxon>Crustacea</taxon>
        <taxon>Multicrustacea</taxon>
        <taxon>Malacostraca</taxon>
        <taxon>Eumalacostraca</taxon>
        <taxon>Eucarida</taxon>
        <taxon>Decapoda</taxon>
        <taxon>Pleocyemata</taxon>
        <taxon>Brachyura</taxon>
        <taxon>Eubrachyura</taxon>
        <taxon>Portunoidea</taxon>
        <taxon>Portunidae</taxon>
        <taxon>Portuninae</taxon>
        <taxon>Portunus</taxon>
    </lineage>
</organism>
<proteinExistence type="predicted"/>
<gene>
    <name evidence="1" type="ORF">E2C01_095228</name>
</gene>
<dbReference type="EMBL" id="VSRR010119915">
    <property type="protein sequence ID" value="MPC99790.1"/>
    <property type="molecule type" value="Genomic_DNA"/>
</dbReference>
<accession>A0A5B7JSJ3</accession>
<evidence type="ECO:0000313" key="1">
    <source>
        <dbReference type="EMBL" id="MPC99790.1"/>
    </source>
</evidence>
<dbReference type="Proteomes" id="UP000324222">
    <property type="component" value="Unassembled WGS sequence"/>
</dbReference>
<comment type="caution">
    <text evidence="1">The sequence shown here is derived from an EMBL/GenBank/DDBJ whole genome shotgun (WGS) entry which is preliminary data.</text>
</comment>
<dbReference type="AlphaFoldDB" id="A0A5B7JSJ3"/>
<protein>
    <submittedName>
        <fullName evidence="1">Uncharacterized protein</fullName>
    </submittedName>
</protein>